<keyword evidence="3" id="KW-0732">Signal</keyword>
<reference evidence="5" key="1">
    <citation type="journal article" date="2022" name="Int. J. Syst. Evol. Microbiol.">
        <title>Anaeromyxobacter oryzae sp. nov., Anaeromyxobacter diazotrophicus sp. nov. and Anaeromyxobacter paludicola sp. nov., isolated from paddy soils.</title>
        <authorList>
            <person name="Itoh H."/>
            <person name="Xu Z."/>
            <person name="Mise K."/>
            <person name="Masuda Y."/>
            <person name="Ushijima N."/>
            <person name="Hayakawa C."/>
            <person name="Shiratori Y."/>
            <person name="Senoo K."/>
        </authorList>
    </citation>
    <scope>NUCLEOTIDE SEQUENCE [LARGE SCALE GENOMIC DNA]</scope>
    <source>
        <strain evidence="5">Red232</strain>
    </source>
</reference>
<organism evidence="4 5">
    <name type="scientific">Anaeromyxobacter oryzae</name>
    <dbReference type="NCBI Taxonomy" id="2918170"/>
    <lineage>
        <taxon>Bacteria</taxon>
        <taxon>Pseudomonadati</taxon>
        <taxon>Myxococcota</taxon>
        <taxon>Myxococcia</taxon>
        <taxon>Myxococcales</taxon>
        <taxon>Cystobacterineae</taxon>
        <taxon>Anaeromyxobacteraceae</taxon>
        <taxon>Anaeromyxobacter</taxon>
    </lineage>
</organism>
<evidence type="ECO:0000256" key="1">
    <source>
        <dbReference type="ARBA" id="ARBA00022737"/>
    </source>
</evidence>
<evidence type="ECO:0000256" key="3">
    <source>
        <dbReference type="SAM" id="SignalP"/>
    </source>
</evidence>
<dbReference type="EMBL" id="AP025591">
    <property type="protein sequence ID" value="BDG05266.1"/>
    <property type="molecule type" value="Genomic_DNA"/>
</dbReference>
<evidence type="ECO:0000256" key="2">
    <source>
        <dbReference type="PROSITE-ProRule" id="PRU00504"/>
    </source>
</evidence>
<dbReference type="Gene3D" id="2.120.10.30">
    <property type="entry name" value="TolB, C-terminal domain"/>
    <property type="match status" value="1"/>
</dbReference>
<proteinExistence type="predicted"/>
<dbReference type="InterPro" id="IPR001258">
    <property type="entry name" value="NHL_repeat"/>
</dbReference>
<dbReference type="Pfam" id="PF01436">
    <property type="entry name" value="NHL"/>
    <property type="match status" value="1"/>
</dbReference>
<dbReference type="RefSeq" id="WP_248353896.1">
    <property type="nucleotide sequence ID" value="NZ_AP025591.1"/>
</dbReference>
<sequence length="296" mass="30997">MSSSTKLLALAAAVLGPVLARAESVVFTYTDAVYIDSKEAPLRSPEGVACNDGGTLIVADTGNSRLVPYTVKDDGVTAGAEIKLSQVVAPVRVQLDPKGGMVVLDRKGSRLVRLDAKGAYAGVIEPKGDLPGTFAPVSFKLDADQNVWVLDGAGRIVVLDPAGKVTRTLDLPKGGMFTDLAVDGGGMLYAVDAVQGMVWSADKAATALKPLSKSLKDEMSFPGFLLAAKGKLLLVDQVGHGVVVLGTDGSFQGRQLSYGAAEGLLQYPGQICLTERGDAFVADRNNNRVDRYTTAR</sequence>
<accession>A0ABM7X0F1</accession>
<dbReference type="PROSITE" id="PS51125">
    <property type="entry name" value="NHL"/>
    <property type="match status" value="1"/>
</dbReference>
<dbReference type="PANTHER" id="PTHR24104:SF25">
    <property type="entry name" value="PROTEIN LIN-41"/>
    <property type="match status" value="1"/>
</dbReference>
<dbReference type="SUPFAM" id="SSF101898">
    <property type="entry name" value="NHL repeat"/>
    <property type="match status" value="1"/>
</dbReference>
<keyword evidence="1" id="KW-0677">Repeat</keyword>
<dbReference type="InterPro" id="IPR011042">
    <property type="entry name" value="6-blade_b-propeller_TolB-like"/>
</dbReference>
<feature type="signal peptide" evidence="3">
    <location>
        <begin position="1"/>
        <end position="22"/>
    </location>
</feature>
<feature type="repeat" description="NHL" evidence="2">
    <location>
        <begin position="41"/>
        <end position="72"/>
    </location>
</feature>
<keyword evidence="5" id="KW-1185">Reference proteome</keyword>
<dbReference type="Proteomes" id="UP001162891">
    <property type="component" value="Chromosome"/>
</dbReference>
<name>A0ABM7X0F1_9BACT</name>
<gene>
    <name evidence="4" type="ORF">AMOR_42620</name>
</gene>
<feature type="chain" id="PRO_5047320668" description="NHL repeat containing protein" evidence="3">
    <location>
        <begin position="23"/>
        <end position="296"/>
    </location>
</feature>
<evidence type="ECO:0000313" key="5">
    <source>
        <dbReference type="Proteomes" id="UP001162891"/>
    </source>
</evidence>
<evidence type="ECO:0008006" key="6">
    <source>
        <dbReference type="Google" id="ProtNLM"/>
    </source>
</evidence>
<dbReference type="InterPro" id="IPR050952">
    <property type="entry name" value="TRIM-NHL_E3_ligases"/>
</dbReference>
<dbReference type="PANTHER" id="PTHR24104">
    <property type="entry name" value="E3 UBIQUITIN-PROTEIN LIGASE NHLRC1-RELATED"/>
    <property type="match status" value="1"/>
</dbReference>
<protein>
    <recommendedName>
        <fullName evidence="6">NHL repeat containing protein</fullName>
    </recommendedName>
</protein>
<evidence type="ECO:0000313" key="4">
    <source>
        <dbReference type="EMBL" id="BDG05266.1"/>
    </source>
</evidence>